<dbReference type="AlphaFoldDB" id="A0A369JFV1"/>
<dbReference type="SMART" id="SM00320">
    <property type="entry name" value="WD40"/>
    <property type="match status" value="2"/>
</dbReference>
<sequence>MNVGCPIASSPCLAVGFTDLVSALMKSFLRSLSRSVKFLGSSKSSKVSTKPPDAQAASPRKPESSEPAVDDGLITQSLDKRNSSTVLVNTINELSSQTQEINSDPQPSNGISMAINVAKSGTAFIKEASAAFPPLHGIAAGLLFVLEHHEKWVANKEDVKRLAKRLESLRSSLGTTQGGGFQNAHTQKLMRSRVESYVAADSDKEVFSTLVEDIRDSVMEYQTAVQTQILETTMKIVASEDDRILRTLIHASDASHRSKQHGACLSGTRTAVLHTIDVWAEDPTSLPVYWLNGHAGSGKSTIAQSFCQRAYANGQLGASFFCSRDSAERSDLHMIFPTLSFQLAYRYPAFKDRLIQTLKEHPDIARESLDHQLPKLLIEPLKNANLSTILVIDALDECKDNEPESAILTLLSCHIHDVPLIKFFITGRPETALRNGFRLFGLQPATKICFLHEVDTSTVDNDIDYFLRISLSRAVKRRSDVNLPSPWPSNEDIHALMIKSERLFIFAATAVSFITSSPVHQPNKRLMLLLNSPQSTAFEGRFAIDSLYSTIFAHGYSMIYDEDDFSTLRSIIGIVVLAMDPLSVQSIGRLLNCGIDDITSLLRPLHAVLKIPKEDKSPIQYYHKSFQDFVTDASRCRDSKFFIDPPVYHLNLAFHCLGLMNMHLRKNICSLPRYAMNSDMPINQRRKLIGGALDYACCFWADHLIATPATQISHLELWSLLEIFLKQKQILWFEVMSLVENLGRAITSLDRLHNWLKTILDDESDMRNVVTSLVDWVNEGKWFIHEFRTCTEASACHLYHSTLPLSPADSILRALHAHDLEGEVNVLHGLERHWNASSAVVLTFDGDVGSLKFSHDGSILAVAAKFKKAVHMFNAATGERLQTIHTPDNTCAMDFSPNDSLLVTAGSEGPGRVHLWDLQTGSFIRTHSEAGFIHVDYVCVMFSPSGKK</sequence>
<keyword evidence="5" id="KW-1185">Reference proteome</keyword>
<dbReference type="Pfam" id="PF24883">
    <property type="entry name" value="NPHP3_N"/>
    <property type="match status" value="1"/>
</dbReference>
<proteinExistence type="predicted"/>
<dbReference type="InterPro" id="IPR011044">
    <property type="entry name" value="Quino_amine_DH_bsu"/>
</dbReference>
<gene>
    <name evidence="4" type="primary">HET-E1_10</name>
    <name evidence="4" type="ORF">Hypma_013623</name>
</gene>
<dbReference type="SUPFAM" id="SSF50969">
    <property type="entry name" value="YVTN repeat-like/Quinoprotein amine dehydrogenase"/>
    <property type="match status" value="1"/>
</dbReference>
<feature type="region of interest" description="Disordered" evidence="2">
    <location>
        <begin position="42"/>
        <end position="72"/>
    </location>
</feature>
<dbReference type="Proteomes" id="UP000076154">
    <property type="component" value="Unassembled WGS sequence"/>
</dbReference>
<dbReference type="InterPro" id="IPR007111">
    <property type="entry name" value="NACHT_NTPase"/>
</dbReference>
<dbReference type="SUPFAM" id="SSF52540">
    <property type="entry name" value="P-loop containing nucleoside triphosphate hydrolases"/>
    <property type="match status" value="1"/>
</dbReference>
<dbReference type="Gene3D" id="2.130.10.10">
    <property type="entry name" value="YVTN repeat-like/Quinoprotein amine dehydrogenase"/>
    <property type="match status" value="1"/>
</dbReference>
<reference evidence="4" key="1">
    <citation type="submission" date="2018-04" db="EMBL/GenBank/DDBJ databases">
        <title>Whole genome sequencing of Hypsizygus marmoreus.</title>
        <authorList>
            <person name="Choi I.-G."/>
            <person name="Min B."/>
            <person name="Kim J.-G."/>
            <person name="Kim S."/>
            <person name="Oh Y.-L."/>
            <person name="Kong W.-S."/>
            <person name="Park H."/>
            <person name="Jeong J."/>
            <person name="Song E.-S."/>
        </authorList>
    </citation>
    <scope>NUCLEOTIDE SEQUENCE [LARGE SCALE GENOMIC DNA]</scope>
    <source>
        <strain evidence="4">51987-8</strain>
    </source>
</reference>
<dbReference type="InterPro" id="IPR056884">
    <property type="entry name" value="NPHP3-like_N"/>
</dbReference>
<keyword evidence="1" id="KW-0677">Repeat</keyword>
<dbReference type="EMBL" id="LUEZ02000080">
    <property type="protein sequence ID" value="RDB19477.1"/>
    <property type="molecule type" value="Genomic_DNA"/>
</dbReference>
<protein>
    <submittedName>
        <fullName evidence="4">Vegetative incompatibility protein HET-E-1</fullName>
    </submittedName>
</protein>
<evidence type="ECO:0000256" key="1">
    <source>
        <dbReference type="ARBA" id="ARBA00022737"/>
    </source>
</evidence>
<evidence type="ECO:0000259" key="3">
    <source>
        <dbReference type="PROSITE" id="PS50837"/>
    </source>
</evidence>
<evidence type="ECO:0000256" key="2">
    <source>
        <dbReference type="SAM" id="MobiDB-lite"/>
    </source>
</evidence>
<dbReference type="Gene3D" id="3.40.50.300">
    <property type="entry name" value="P-loop containing nucleotide triphosphate hydrolases"/>
    <property type="match status" value="1"/>
</dbReference>
<feature type="domain" description="NACHT" evidence="3">
    <location>
        <begin position="287"/>
        <end position="433"/>
    </location>
</feature>
<dbReference type="PANTHER" id="PTHR10039:SF17">
    <property type="entry name" value="FUNGAL STAND N-TERMINAL GOODBYE DOMAIN-CONTAINING PROTEIN-RELATED"/>
    <property type="match status" value="1"/>
</dbReference>
<evidence type="ECO:0000313" key="5">
    <source>
        <dbReference type="Proteomes" id="UP000076154"/>
    </source>
</evidence>
<dbReference type="PANTHER" id="PTHR10039">
    <property type="entry name" value="AMELOGENIN"/>
    <property type="match status" value="1"/>
</dbReference>
<evidence type="ECO:0000313" key="4">
    <source>
        <dbReference type="EMBL" id="RDB19477.1"/>
    </source>
</evidence>
<accession>A0A369JFV1</accession>
<organism evidence="4 5">
    <name type="scientific">Hypsizygus marmoreus</name>
    <name type="common">White beech mushroom</name>
    <name type="synonym">Agaricus marmoreus</name>
    <dbReference type="NCBI Taxonomy" id="39966"/>
    <lineage>
        <taxon>Eukaryota</taxon>
        <taxon>Fungi</taxon>
        <taxon>Dikarya</taxon>
        <taxon>Basidiomycota</taxon>
        <taxon>Agaricomycotina</taxon>
        <taxon>Agaricomycetes</taxon>
        <taxon>Agaricomycetidae</taxon>
        <taxon>Agaricales</taxon>
        <taxon>Tricholomatineae</taxon>
        <taxon>Lyophyllaceae</taxon>
        <taxon>Hypsizygus</taxon>
    </lineage>
</organism>
<dbReference type="PROSITE" id="PS50837">
    <property type="entry name" value="NACHT"/>
    <property type="match status" value="1"/>
</dbReference>
<dbReference type="OrthoDB" id="4760524at2759"/>
<dbReference type="STRING" id="39966.A0A369JFV1"/>
<name>A0A369JFV1_HYPMA</name>
<dbReference type="InterPro" id="IPR001680">
    <property type="entry name" value="WD40_rpt"/>
</dbReference>
<dbReference type="InterPro" id="IPR027417">
    <property type="entry name" value="P-loop_NTPase"/>
</dbReference>
<dbReference type="InParanoid" id="A0A369JFV1"/>
<comment type="caution">
    <text evidence="4">The sequence shown here is derived from an EMBL/GenBank/DDBJ whole genome shotgun (WGS) entry which is preliminary data.</text>
</comment>
<dbReference type="InterPro" id="IPR015943">
    <property type="entry name" value="WD40/YVTN_repeat-like_dom_sf"/>
</dbReference>